<keyword evidence="1" id="KW-0472">Membrane</keyword>
<proteinExistence type="predicted"/>
<reference evidence="2 3" key="1">
    <citation type="submission" date="2023-09" db="EMBL/GenBank/DDBJ databases">
        <authorList>
            <person name="Page C.A."/>
            <person name="Perez-Diaz I.M."/>
        </authorList>
    </citation>
    <scope>NUCLEOTIDE SEQUENCE [LARGE SCALE GENOMIC DNA]</scope>
    <source>
        <strain evidence="2 3">Ll15</strain>
    </source>
</reference>
<dbReference type="EMBL" id="CP137624">
    <property type="protein sequence ID" value="WPK12956.1"/>
    <property type="molecule type" value="Genomic_DNA"/>
</dbReference>
<keyword evidence="1" id="KW-1133">Transmembrane helix</keyword>
<evidence type="ECO:0000313" key="3">
    <source>
        <dbReference type="Proteomes" id="UP001322664"/>
    </source>
</evidence>
<evidence type="ECO:0000313" key="2">
    <source>
        <dbReference type="EMBL" id="WPK12956.1"/>
    </source>
</evidence>
<accession>A0ABZ0S073</accession>
<dbReference type="Proteomes" id="UP001322664">
    <property type="component" value="Chromosome"/>
</dbReference>
<dbReference type="RefSeq" id="WP_319837598.1">
    <property type="nucleotide sequence ID" value="NZ_CP137624.1"/>
</dbReference>
<feature type="transmembrane region" description="Helical" evidence="1">
    <location>
        <begin position="6"/>
        <end position="22"/>
    </location>
</feature>
<keyword evidence="3" id="KW-1185">Reference proteome</keyword>
<sequence length="103" mass="12173">MKKWLLVFYFVTSIGMILYFAYQNYRTGSVEDREELLAAVIFDLYEVQSLTKEDVRDIEVFRSDAGIYPYFYNVLVTLENGDALSYTWGSPEKDYFDIDVYPK</sequence>
<gene>
    <name evidence="2" type="ORF">R6U77_04485</name>
</gene>
<organism evidence="2 3">
    <name type="scientific">Lysinibacillus louembei</name>
    <dbReference type="NCBI Taxonomy" id="1470088"/>
    <lineage>
        <taxon>Bacteria</taxon>
        <taxon>Bacillati</taxon>
        <taxon>Bacillota</taxon>
        <taxon>Bacilli</taxon>
        <taxon>Bacillales</taxon>
        <taxon>Bacillaceae</taxon>
        <taxon>Lysinibacillus</taxon>
    </lineage>
</organism>
<protein>
    <recommendedName>
        <fullName evidence="4">DUF3139 domain-containing protein</fullName>
    </recommendedName>
</protein>
<evidence type="ECO:0000256" key="1">
    <source>
        <dbReference type="SAM" id="Phobius"/>
    </source>
</evidence>
<name>A0ABZ0S073_9BACI</name>
<keyword evidence="1" id="KW-0812">Transmembrane</keyword>
<evidence type="ECO:0008006" key="4">
    <source>
        <dbReference type="Google" id="ProtNLM"/>
    </source>
</evidence>